<name>A0ACC3D8W3_9PEZI</name>
<protein>
    <submittedName>
        <fullName evidence="1">Uncharacterized protein</fullName>
    </submittedName>
</protein>
<evidence type="ECO:0000313" key="1">
    <source>
        <dbReference type="EMBL" id="KAK3063692.1"/>
    </source>
</evidence>
<dbReference type="EMBL" id="JAWDJW010006753">
    <property type="protein sequence ID" value="KAK3063692.1"/>
    <property type="molecule type" value="Genomic_DNA"/>
</dbReference>
<comment type="caution">
    <text evidence="1">The sequence shown here is derived from an EMBL/GenBank/DDBJ whole genome shotgun (WGS) entry which is preliminary data.</text>
</comment>
<evidence type="ECO:0000313" key="2">
    <source>
        <dbReference type="Proteomes" id="UP001186974"/>
    </source>
</evidence>
<reference evidence="1" key="1">
    <citation type="submission" date="2024-09" db="EMBL/GenBank/DDBJ databases">
        <title>Black Yeasts Isolated from many extreme environments.</title>
        <authorList>
            <person name="Coleine C."/>
            <person name="Stajich J.E."/>
            <person name="Selbmann L."/>
        </authorList>
    </citation>
    <scope>NUCLEOTIDE SEQUENCE</scope>
    <source>
        <strain evidence="1">CCFEE 5737</strain>
    </source>
</reference>
<keyword evidence="2" id="KW-1185">Reference proteome</keyword>
<sequence length="463" mass="50442">MRTTGLPHYEEVQKYVAYAVVGELHMPRPMIPKLCDTSYEGFKGTGFEQKLRAMEAIAPDVAAAIIPGSPDLSGNALVSEAFDDENSEFERSDLIHTQQKSDIAHRQDCSPRKTKVPLGAFSICEDSPVDENAASCTVVDTVQKNTTAKASHGKVFANNANTLQHHVSSIGSDCFSDATEADRVKTVGTFEEAFAQLKSSYQARGLPFQEAEDVEAGNGLAGPLGLLVPLSDLAPGMPVPQLPTPQGDEDPQVLLPGSRSGDLPPSYRGVQSLAPVKDLRVVPSRPTAHFLPCSFVITPPQDDPFVDALPCTLPANCTYNLNAPTAFPADYQLCAEGDNPRPKLTPLRMRLPRHRPRRRQQTPECCHGVVASFMYATGRMMEEHLAHKAALIRDPRLRETLVRSTCVHLQVADSEIKAFQMITETDDLGLAMRWLELCAGDGPEAAEAYLEAQAWHLGRYAGT</sequence>
<dbReference type="Proteomes" id="UP001186974">
    <property type="component" value="Unassembled WGS sequence"/>
</dbReference>
<proteinExistence type="predicted"/>
<organism evidence="1 2">
    <name type="scientific">Coniosporium uncinatum</name>
    <dbReference type="NCBI Taxonomy" id="93489"/>
    <lineage>
        <taxon>Eukaryota</taxon>
        <taxon>Fungi</taxon>
        <taxon>Dikarya</taxon>
        <taxon>Ascomycota</taxon>
        <taxon>Pezizomycotina</taxon>
        <taxon>Dothideomycetes</taxon>
        <taxon>Dothideomycetes incertae sedis</taxon>
        <taxon>Coniosporium</taxon>
    </lineage>
</organism>
<gene>
    <name evidence="1" type="ORF">LTS18_013531</name>
</gene>
<accession>A0ACC3D8W3</accession>